<dbReference type="OrthoDB" id="265717at2759"/>
<feature type="domain" description="MYND-type" evidence="5">
    <location>
        <begin position="34"/>
        <end position="71"/>
    </location>
</feature>
<evidence type="ECO:0000256" key="1">
    <source>
        <dbReference type="ARBA" id="ARBA00022723"/>
    </source>
</evidence>
<accession>A0A9N9XEJ2</accession>
<dbReference type="Gene3D" id="1.25.40.10">
    <property type="entry name" value="Tetratricopeptide repeat domain"/>
    <property type="match status" value="1"/>
</dbReference>
<evidence type="ECO:0000256" key="3">
    <source>
        <dbReference type="ARBA" id="ARBA00022833"/>
    </source>
</evidence>
<dbReference type="Pfam" id="PF01753">
    <property type="entry name" value="zf-MYND"/>
    <property type="match status" value="1"/>
</dbReference>
<proteinExistence type="predicted"/>
<dbReference type="Gene3D" id="1.25.40.970">
    <property type="match status" value="1"/>
</dbReference>
<dbReference type="AlphaFoldDB" id="A0A9N9XEJ2"/>
<dbReference type="PROSITE" id="PS01360">
    <property type="entry name" value="ZF_MYND_1"/>
    <property type="match status" value="1"/>
</dbReference>
<gene>
    <name evidence="6" type="ORF">DIABBA_LOCUS9371</name>
</gene>
<dbReference type="GO" id="GO:0008270">
    <property type="term" value="F:zinc ion binding"/>
    <property type="evidence" value="ECO:0007669"/>
    <property type="project" value="UniProtKB-KW"/>
</dbReference>
<dbReference type="InterPro" id="IPR011990">
    <property type="entry name" value="TPR-like_helical_dom_sf"/>
</dbReference>
<dbReference type="InterPro" id="IPR050869">
    <property type="entry name" value="H3K4_H4K5_MeTrfase"/>
</dbReference>
<organism evidence="6 7">
    <name type="scientific">Diabrotica balteata</name>
    <name type="common">Banded cucumber beetle</name>
    <dbReference type="NCBI Taxonomy" id="107213"/>
    <lineage>
        <taxon>Eukaryota</taxon>
        <taxon>Metazoa</taxon>
        <taxon>Ecdysozoa</taxon>
        <taxon>Arthropoda</taxon>
        <taxon>Hexapoda</taxon>
        <taxon>Insecta</taxon>
        <taxon>Pterygota</taxon>
        <taxon>Neoptera</taxon>
        <taxon>Endopterygota</taxon>
        <taxon>Coleoptera</taxon>
        <taxon>Polyphaga</taxon>
        <taxon>Cucujiformia</taxon>
        <taxon>Chrysomeloidea</taxon>
        <taxon>Chrysomelidae</taxon>
        <taxon>Galerucinae</taxon>
        <taxon>Diabroticina</taxon>
        <taxon>Diabroticites</taxon>
        <taxon>Diabrotica</taxon>
    </lineage>
</organism>
<dbReference type="PANTHER" id="PTHR12197">
    <property type="entry name" value="HISTONE-LYSINE N-METHYLTRANSFERASE SMYD"/>
    <property type="match status" value="1"/>
</dbReference>
<evidence type="ECO:0000313" key="6">
    <source>
        <dbReference type="EMBL" id="CAG9836273.1"/>
    </source>
</evidence>
<dbReference type="Gene3D" id="2.170.270.10">
    <property type="entry name" value="SET domain"/>
    <property type="match status" value="1"/>
</dbReference>
<dbReference type="InterPro" id="IPR002893">
    <property type="entry name" value="Znf_MYND"/>
</dbReference>
<keyword evidence="3" id="KW-0862">Zinc</keyword>
<sequence length="443" mass="51044">MKIINKKEVPQGGLILEEKPFVYILCEKFRTDRCDFCFQKGQLFKCSVCRYTYYCGRACQREGWTMHKLECKYLKQISPRILPDSGRLLARLIKVLEKGGLNTKSYYTDIRFRTFKDLMSHYPNLKNDSTRMEHFSSLYAVLHDFFRGESLPNTAELMGMYGRICINSYSICNQELQSLGTGLYLAASVADHSCQPTAVVTFEGTTLIMRALNTFPNLDWSKIYISYIDVMATKQERLQELEQAYYFLCRCVKCINPEPIIEMTGVACPNSDCNNCIDSFTIKPDDECSACGTIISEEFIQLFQDVMDMTCMHLENMKETTFLDVCKVCLKKQKGVLYKYNLKHIKTLDLAFDSSIEFGKFEEATEYGLQLIKSFYEYYGSVHPMIGLLHLKLAKLLLHQDCCADALAHLKKAKDILKITHGMCSSIFKEHLLPLYQDIMTEN</sequence>
<dbReference type="PROSITE" id="PS50865">
    <property type="entry name" value="ZF_MYND_2"/>
    <property type="match status" value="1"/>
</dbReference>
<dbReference type="PANTHER" id="PTHR12197:SF251">
    <property type="entry name" value="EG:BACR7C10.4 PROTEIN"/>
    <property type="match status" value="1"/>
</dbReference>
<name>A0A9N9XEJ2_DIABA</name>
<keyword evidence="2 4" id="KW-0863">Zinc-finger</keyword>
<evidence type="ECO:0000256" key="4">
    <source>
        <dbReference type="PROSITE-ProRule" id="PRU00134"/>
    </source>
</evidence>
<dbReference type="SUPFAM" id="SSF144232">
    <property type="entry name" value="HIT/MYND zinc finger-like"/>
    <property type="match status" value="1"/>
</dbReference>
<reference evidence="6" key="1">
    <citation type="submission" date="2022-01" db="EMBL/GenBank/DDBJ databases">
        <authorList>
            <person name="King R."/>
        </authorList>
    </citation>
    <scope>NUCLEOTIDE SEQUENCE</scope>
</reference>
<dbReference type="InterPro" id="IPR046341">
    <property type="entry name" value="SET_dom_sf"/>
</dbReference>
<dbReference type="Proteomes" id="UP001153709">
    <property type="component" value="Chromosome 6"/>
</dbReference>
<dbReference type="Gene3D" id="6.10.140.2220">
    <property type="match status" value="1"/>
</dbReference>
<keyword evidence="7" id="KW-1185">Reference proteome</keyword>
<keyword evidence="1" id="KW-0479">Metal-binding</keyword>
<dbReference type="SUPFAM" id="SSF82199">
    <property type="entry name" value="SET domain"/>
    <property type="match status" value="1"/>
</dbReference>
<evidence type="ECO:0000256" key="2">
    <source>
        <dbReference type="ARBA" id="ARBA00022771"/>
    </source>
</evidence>
<dbReference type="EMBL" id="OU898281">
    <property type="protein sequence ID" value="CAG9836273.1"/>
    <property type="molecule type" value="Genomic_DNA"/>
</dbReference>
<evidence type="ECO:0000313" key="7">
    <source>
        <dbReference type="Proteomes" id="UP001153709"/>
    </source>
</evidence>
<dbReference type="Gene3D" id="1.10.220.160">
    <property type="match status" value="1"/>
</dbReference>
<dbReference type="GO" id="GO:0005634">
    <property type="term" value="C:nucleus"/>
    <property type="evidence" value="ECO:0007669"/>
    <property type="project" value="TreeGrafter"/>
</dbReference>
<protein>
    <recommendedName>
        <fullName evidence="5">MYND-type domain-containing protein</fullName>
    </recommendedName>
</protein>
<evidence type="ECO:0000259" key="5">
    <source>
        <dbReference type="PROSITE" id="PS50865"/>
    </source>
</evidence>